<protein>
    <recommendedName>
        <fullName evidence="3">ATP-binding protein</fullName>
    </recommendedName>
</protein>
<dbReference type="Proteomes" id="UP000191089">
    <property type="component" value="Unassembled WGS sequence"/>
</dbReference>
<accession>A0ABX3MDK7</accession>
<sequence length="1429" mass="162053">MFIELDRSFRTLVDDPTATVSDSAELITSATGLKWADLLDLRRVVILSEAGAGKTEEIRHAAQSLRENGKAAFFLRLEHISTSFEAAFEEGSHNEFETWLESTQEGWLLLDSIDESRLRDPLDFEAAVRTLGYRLRPALQRVRVILTGRSTAWRPSTDLTLCLRHLPYSVPIQSTEIDESVDAPTMVLDTPVRLPDPRPVPFTIVSLEDLSVAQARLFATAAGVRNVDDLLEAIERADGWSFTTRPLDLEELLEFWQSNGRIGSRLELLRASIDRRLQEQDQTRDEKNPLTPDRARIGARLVAAACTLTLQQTIAVPDRSRSARGLQLNTLLGDWSAKEHATLLQRPIFDEEIYGTVRFHHRTTREYLTAEWFAELLKQDTSRKAIEGLFFRKQYGLNVVPPVLRPILPWLAVLDQRIQERALLVAPEILLSDGDPSRLLLTTRQRVLNTTCTKLSAGLPRPPADYSAIQRFAADDLVQDIKRLLATHKDDESQVFLLRMVWQGRLTALLQEALNVAMSPNSAIYARKIAIRAVRATGTEQEQASVRSAFAQETCILNRDVLAELLEMAPRSGKTSAWLCDCLERVSAYRMYSVDYLQHEVCHYVQQLPSAELGPLVEQFIRFLGEKPVIERGECDISIRNAWLLKPAAQAVHRLTKERHKSVFSAAALTLLQVLPNAKQYEVLDRDDKLDMDALVQGWAELNFALFWHTIEATRRKAEKKGERVADWWRGQLWPSSVRFTTADFDAALEFVSSRSLSDDKLVALTLAFRLYVEGGRPAALRHRLKMVCKGKPSLVERLQELLHPPAPSAQSAELRRMQASWKRQSKARADQQAKIRERWRHHLIVNIDKIRDPDLGAGAVSQAQYHLLVEMQRAENSATTFSNSAWRSLEPEFGVAVARAFRDGAVAYWRRYRPVLASEGSPLNSIPNNVVFGLAGLAIESAETEGWATRLSEDEVEIASRYAIHEINGYPAWFPSVFMRAPNVVRDLMLSEVDYEMSIGVAEQDTHYVIYGISWRGEWMWNVLAPALVSRLATMETQNLRNLQFLLNVLQGSDIDDEELRLLARPRALSADQLEQCAQWYAVWIGVAADEAIPALFARIMTFSSEKERSRFVMTVLTQIVGSRHGEVSRVRRGFCTAKHLKTLYVLAHEHIRLEDDIDRAGRGVYSPELRDEAQDAREHLLALLREMPGKDAFMALSAVACEHPNQRHRLYIERLVKAKAEADATGAAWSELQVREFHDQQERLPRSHRELFELATLRLLDLKEDLEHGDSSDAPMMARVASEGDVRTYIGNWLRNLARGRYGIPQEEELADAKRPDLRFHGIGFDAPVPIELKLADNWTGPKLFERLETQLCGDYLRDRRSVCGIFLLVYRGEQKSWHLPDRAGAVDFSALVEALHAHWMTLSPNLHNVDDILVLGVDLTKRKTVS</sequence>
<name>A0ABX3MDK7_9XANT</name>
<evidence type="ECO:0000313" key="1">
    <source>
        <dbReference type="EMBL" id="OOX17881.1"/>
    </source>
</evidence>
<dbReference type="RefSeq" id="WP_078560996.1">
    <property type="nucleotide sequence ID" value="NZ_LOKQ01000124.1"/>
</dbReference>
<gene>
    <name evidence="1" type="ORF">Xcaj_04440</name>
</gene>
<organism evidence="1 2">
    <name type="scientific">Xanthomonas axonopodis pv. cajani</name>
    <dbReference type="NCBI Taxonomy" id="487827"/>
    <lineage>
        <taxon>Bacteria</taxon>
        <taxon>Pseudomonadati</taxon>
        <taxon>Pseudomonadota</taxon>
        <taxon>Gammaproteobacteria</taxon>
        <taxon>Lysobacterales</taxon>
        <taxon>Lysobacteraceae</taxon>
        <taxon>Xanthomonas</taxon>
    </lineage>
</organism>
<dbReference type="EMBL" id="LOKQ01000124">
    <property type="protein sequence ID" value="OOX17881.1"/>
    <property type="molecule type" value="Genomic_DNA"/>
</dbReference>
<reference evidence="1 2" key="1">
    <citation type="submission" date="2015-12" db="EMBL/GenBank/DDBJ databases">
        <authorList>
            <person name="Bansal K."/>
            <person name="Midha S."/>
            <person name="Patil P.B."/>
        </authorList>
    </citation>
    <scope>NUCLEOTIDE SEQUENCE [LARGE SCALE GENOMIC DNA]</scope>
    <source>
        <strain evidence="1 2">LMG558</strain>
    </source>
</reference>
<comment type="caution">
    <text evidence="1">The sequence shown here is derived from an EMBL/GenBank/DDBJ whole genome shotgun (WGS) entry which is preliminary data.</text>
</comment>
<evidence type="ECO:0000313" key="2">
    <source>
        <dbReference type="Proteomes" id="UP000191089"/>
    </source>
</evidence>
<evidence type="ECO:0008006" key="3">
    <source>
        <dbReference type="Google" id="ProtNLM"/>
    </source>
</evidence>
<keyword evidence="2" id="KW-1185">Reference proteome</keyword>
<proteinExistence type="predicted"/>